<dbReference type="EMBL" id="AEJF01000121">
    <property type="protein sequence ID" value="KLU24660.1"/>
    <property type="molecule type" value="Genomic_DNA"/>
</dbReference>
<dbReference type="AlphaFoldDB" id="A0A0J1CVQ5"/>
<name>A0A0J1CVQ5_9BURK</name>
<proteinExistence type="predicted"/>
<organism evidence="1 2">
    <name type="scientific">Caballeronia mineralivorans PML1(12)</name>
    <dbReference type="NCBI Taxonomy" id="908627"/>
    <lineage>
        <taxon>Bacteria</taxon>
        <taxon>Pseudomonadati</taxon>
        <taxon>Pseudomonadota</taxon>
        <taxon>Betaproteobacteria</taxon>
        <taxon>Burkholderiales</taxon>
        <taxon>Burkholderiaceae</taxon>
        <taxon>Caballeronia</taxon>
    </lineage>
</organism>
<comment type="caution">
    <text evidence="1">The sequence shown here is derived from an EMBL/GenBank/DDBJ whole genome shotgun (WGS) entry which is preliminary data.</text>
</comment>
<sequence>MLLKHCAMVILASVWLLRPAAERRSHARHVAPWLNHHQSIAAAHVSNGAAAALPTPGTILTVADTNRHGSAANPQPSIGNTTAPAIRHATNRAYDL</sequence>
<dbReference type="PATRIC" id="fig|908627.4.peg.4310"/>
<keyword evidence="2" id="KW-1185">Reference proteome</keyword>
<protein>
    <submittedName>
        <fullName evidence="1">Uncharacterized protein</fullName>
    </submittedName>
</protein>
<dbReference type="Proteomes" id="UP000035963">
    <property type="component" value="Unassembled WGS sequence"/>
</dbReference>
<gene>
    <name evidence="1" type="ORF">EOS_19255</name>
</gene>
<evidence type="ECO:0000313" key="1">
    <source>
        <dbReference type="EMBL" id="KLU24660.1"/>
    </source>
</evidence>
<accession>A0A0J1CVQ5</accession>
<evidence type="ECO:0000313" key="2">
    <source>
        <dbReference type="Proteomes" id="UP000035963"/>
    </source>
</evidence>
<reference evidence="1 2" key="1">
    <citation type="journal article" date="2015" name="Genome Announc.">
        <title>Draft Genome Sequence of Burkholderia sp. Strain PML1(12), an Ectomycorrhizosphere-Inhabiting Bacterium with Effective Mineral-Weathering Ability.</title>
        <authorList>
            <person name="Uroz S."/>
            <person name="Oger P."/>
        </authorList>
    </citation>
    <scope>NUCLEOTIDE SEQUENCE [LARGE SCALE GENOMIC DNA]</scope>
    <source>
        <strain evidence="2">PML1(12)</strain>
    </source>
</reference>